<evidence type="ECO:0000313" key="3">
    <source>
        <dbReference type="Proteomes" id="UP000645828"/>
    </source>
</evidence>
<dbReference type="EMBL" id="CAJHUB010000677">
    <property type="protein sequence ID" value="CAD7676385.1"/>
    <property type="molecule type" value="Genomic_DNA"/>
</dbReference>
<name>A0A811YK47_NYCPR</name>
<feature type="region of interest" description="Disordered" evidence="1">
    <location>
        <begin position="141"/>
        <end position="165"/>
    </location>
</feature>
<feature type="region of interest" description="Disordered" evidence="1">
    <location>
        <begin position="85"/>
        <end position="119"/>
    </location>
</feature>
<accession>A0A811YK47</accession>
<protein>
    <submittedName>
        <fullName evidence="2">(raccoon dog) hypothetical protein</fullName>
    </submittedName>
</protein>
<sequence>MRTPALTLRAGGWRWARRRRAGGGGGLAAAAAAGGDARPGRGGARVLSPSAAFASVFPRGASASEFARPPLPPWELIVPRRPRVRVSSPLGRGHPQEPDGHPGPWGSSSPCPRSQAMDTHLGCKSEPLAWTVILAVASRAGGAPPSARSRPPSARPGGTQSTPGALLGRGCFAERTAPPPWLGDLVVGAPGWAPDPSSAPSHSPTLVGAAAQFTYKERMHSSATVNISSKLCSAEIEILQMTLLRQWATWETSSKLHEGRDFVVLSAGPQLLRRLLTQKRPGHICTRYF</sequence>
<feature type="compositionally biased region" description="Low complexity" evidence="1">
    <location>
        <begin position="141"/>
        <end position="158"/>
    </location>
</feature>
<reference evidence="2" key="1">
    <citation type="submission" date="2020-12" db="EMBL/GenBank/DDBJ databases">
        <authorList>
            <consortium name="Molecular Ecology Group"/>
        </authorList>
    </citation>
    <scope>NUCLEOTIDE SEQUENCE</scope>
    <source>
        <strain evidence="2">TBG_1078</strain>
    </source>
</reference>
<feature type="region of interest" description="Disordered" evidence="1">
    <location>
        <begin position="20"/>
        <end position="43"/>
    </location>
</feature>
<evidence type="ECO:0000256" key="1">
    <source>
        <dbReference type="SAM" id="MobiDB-lite"/>
    </source>
</evidence>
<keyword evidence="3" id="KW-1185">Reference proteome</keyword>
<dbReference type="AlphaFoldDB" id="A0A811YK47"/>
<organism evidence="2 3">
    <name type="scientific">Nyctereutes procyonoides</name>
    <name type="common">Raccoon dog</name>
    <name type="synonym">Canis procyonoides</name>
    <dbReference type="NCBI Taxonomy" id="34880"/>
    <lineage>
        <taxon>Eukaryota</taxon>
        <taxon>Metazoa</taxon>
        <taxon>Chordata</taxon>
        <taxon>Craniata</taxon>
        <taxon>Vertebrata</taxon>
        <taxon>Euteleostomi</taxon>
        <taxon>Mammalia</taxon>
        <taxon>Eutheria</taxon>
        <taxon>Laurasiatheria</taxon>
        <taxon>Carnivora</taxon>
        <taxon>Caniformia</taxon>
        <taxon>Canidae</taxon>
        <taxon>Nyctereutes</taxon>
    </lineage>
</organism>
<evidence type="ECO:0000313" key="2">
    <source>
        <dbReference type="EMBL" id="CAD7676385.1"/>
    </source>
</evidence>
<dbReference type="Proteomes" id="UP000645828">
    <property type="component" value="Unassembled WGS sequence"/>
</dbReference>
<comment type="caution">
    <text evidence="2">The sequence shown here is derived from an EMBL/GenBank/DDBJ whole genome shotgun (WGS) entry which is preliminary data.</text>
</comment>
<gene>
    <name evidence="2" type="ORF">NYPRO_LOCUS9180</name>
</gene>
<proteinExistence type="predicted"/>